<keyword evidence="2" id="KW-1133">Transmembrane helix</keyword>
<organism evidence="3 4">
    <name type="scientific">Georgenia halotolerans</name>
    <dbReference type="NCBI Taxonomy" id="3028317"/>
    <lineage>
        <taxon>Bacteria</taxon>
        <taxon>Bacillati</taxon>
        <taxon>Actinomycetota</taxon>
        <taxon>Actinomycetes</taxon>
        <taxon>Micrococcales</taxon>
        <taxon>Bogoriellaceae</taxon>
        <taxon>Georgenia</taxon>
    </lineage>
</organism>
<evidence type="ECO:0008006" key="5">
    <source>
        <dbReference type="Google" id="ProtNLM"/>
    </source>
</evidence>
<evidence type="ECO:0000313" key="4">
    <source>
        <dbReference type="Proteomes" id="UP001165561"/>
    </source>
</evidence>
<accession>A0ABT5TUY0</accession>
<protein>
    <recommendedName>
        <fullName evidence="5">LytR family transcriptional regulator</fullName>
    </recommendedName>
</protein>
<dbReference type="EMBL" id="JARACI010000243">
    <property type="protein sequence ID" value="MDD9205074.1"/>
    <property type="molecule type" value="Genomic_DNA"/>
</dbReference>
<keyword evidence="2" id="KW-0472">Membrane</keyword>
<evidence type="ECO:0000256" key="2">
    <source>
        <dbReference type="SAM" id="Phobius"/>
    </source>
</evidence>
<feature type="non-terminal residue" evidence="3">
    <location>
        <position position="79"/>
    </location>
</feature>
<keyword evidence="2" id="KW-0812">Transmembrane</keyword>
<keyword evidence="4" id="KW-1185">Reference proteome</keyword>
<feature type="region of interest" description="Disordered" evidence="1">
    <location>
        <begin position="59"/>
        <end position="79"/>
    </location>
</feature>
<reference evidence="3" key="1">
    <citation type="submission" date="2023-02" db="EMBL/GenBank/DDBJ databases">
        <title>Georgenia sp.10Sc9-8, isolated from a soil sample collected from the Taklamakan desert.</title>
        <authorList>
            <person name="Liu S."/>
        </authorList>
    </citation>
    <scope>NUCLEOTIDE SEQUENCE</scope>
    <source>
        <strain evidence="3">10Sc9-8</strain>
    </source>
</reference>
<comment type="caution">
    <text evidence="3">The sequence shown here is derived from an EMBL/GenBank/DDBJ whole genome shotgun (WGS) entry which is preliminary data.</text>
</comment>
<sequence>MSKEQYDYPEDEFDVAGRNRGPNGAHRTPRPLWRALLPFLVVLVAAPLLAWGLVTLIGGQDEPAPQATSQAEEEPAEEE</sequence>
<feature type="transmembrane region" description="Helical" evidence="2">
    <location>
        <begin position="36"/>
        <end position="57"/>
    </location>
</feature>
<dbReference type="Proteomes" id="UP001165561">
    <property type="component" value="Unassembled WGS sequence"/>
</dbReference>
<gene>
    <name evidence="3" type="ORF">PU560_01175</name>
</gene>
<evidence type="ECO:0000256" key="1">
    <source>
        <dbReference type="SAM" id="MobiDB-lite"/>
    </source>
</evidence>
<evidence type="ECO:0000313" key="3">
    <source>
        <dbReference type="EMBL" id="MDD9205074.1"/>
    </source>
</evidence>
<proteinExistence type="predicted"/>
<name>A0ABT5TUY0_9MICO</name>
<feature type="region of interest" description="Disordered" evidence="1">
    <location>
        <begin position="1"/>
        <end position="27"/>
    </location>
</feature>